<comment type="caution">
    <text evidence="3">The sequence shown here is derived from an EMBL/GenBank/DDBJ whole genome shotgun (WGS) entry which is preliminary data.</text>
</comment>
<dbReference type="RefSeq" id="WP_163708584.1">
    <property type="nucleotide sequence ID" value="NZ_BLKZ01000001.1"/>
</dbReference>
<protein>
    <submittedName>
        <fullName evidence="3">Uncharacterized protein</fullName>
    </submittedName>
</protein>
<feature type="coiled-coil region" evidence="1">
    <location>
        <begin position="63"/>
        <end position="90"/>
    </location>
</feature>
<name>A0A7I9YJU2_MYCBU</name>
<evidence type="ECO:0000313" key="3">
    <source>
        <dbReference type="EMBL" id="GFG88954.1"/>
    </source>
</evidence>
<proteinExistence type="predicted"/>
<dbReference type="Proteomes" id="UP000465360">
    <property type="component" value="Unassembled WGS sequence"/>
</dbReference>
<reference evidence="3 4" key="1">
    <citation type="journal article" date="2019" name="Emerg. Microbes Infect.">
        <title>Comprehensive subspecies identification of 175 nontuberculous mycobacteria species based on 7547 genomic profiles.</title>
        <authorList>
            <person name="Matsumoto Y."/>
            <person name="Kinjo T."/>
            <person name="Motooka D."/>
            <person name="Nabeya D."/>
            <person name="Jung N."/>
            <person name="Uechi K."/>
            <person name="Horii T."/>
            <person name="Iida T."/>
            <person name="Fujita J."/>
            <person name="Nakamura S."/>
        </authorList>
    </citation>
    <scope>NUCLEOTIDE SEQUENCE [LARGE SCALE GENOMIC DNA]</scope>
    <source>
        <strain evidence="3 4">JCM 30725</strain>
    </source>
</reference>
<keyword evidence="4" id="KW-1185">Reference proteome</keyword>
<gene>
    <name evidence="3" type="ORF">MBOU_09960</name>
</gene>
<keyword evidence="1" id="KW-0175">Coiled coil</keyword>
<dbReference type="EMBL" id="BLKZ01000001">
    <property type="protein sequence ID" value="GFG88954.1"/>
    <property type="molecule type" value="Genomic_DNA"/>
</dbReference>
<evidence type="ECO:0000313" key="4">
    <source>
        <dbReference type="Proteomes" id="UP000465360"/>
    </source>
</evidence>
<evidence type="ECO:0000256" key="2">
    <source>
        <dbReference type="SAM" id="MobiDB-lite"/>
    </source>
</evidence>
<organism evidence="3 4">
    <name type="scientific">Mycobacterium bourgelatii</name>
    <dbReference type="NCBI Taxonomy" id="1273442"/>
    <lineage>
        <taxon>Bacteria</taxon>
        <taxon>Bacillati</taxon>
        <taxon>Actinomycetota</taxon>
        <taxon>Actinomycetes</taxon>
        <taxon>Mycobacteriales</taxon>
        <taxon>Mycobacteriaceae</taxon>
        <taxon>Mycobacterium</taxon>
    </lineage>
</organism>
<evidence type="ECO:0000256" key="1">
    <source>
        <dbReference type="SAM" id="Coils"/>
    </source>
</evidence>
<feature type="region of interest" description="Disordered" evidence="2">
    <location>
        <begin position="350"/>
        <end position="387"/>
    </location>
</feature>
<dbReference type="AlphaFoldDB" id="A0A7I9YJU2"/>
<sequence length="387" mass="42144">MSGPKVIDYRALERERVEAARRRWRSLCGWASALERRCASTGHLDCVVDVVAVTGLAEPTGGSEAMKTQCDKLEQALARAAGELERRQLAQRTQQVMATMRDILADVQRRERAATEAAAARRAAHPTAPVEQATPRVDYADKVAAKLASLKVPSAELERAAREVVATGDQARARLLYADLADRVEEANRCAERTEAQRTEIAELRAHLSDLPDPDPVSVLLDQAAVSADRGEDVHTLLAQARSAITYQLDSVAAQANRDFVRHAVVESLTELGYDVLDVAVQTPQTLVVRQSGTHGVRADIGDGEIGLRAVRFGPADAVADRDAEEEFCRRVPGFLSAMSRRGLSTGIREQKLPGLSAPEAISLRKKATQSSSRLDQQHTTHKRGAR</sequence>
<accession>A0A7I9YJU2</accession>